<evidence type="ECO:0000313" key="2">
    <source>
        <dbReference type="EMBL" id="MDN3711225.1"/>
    </source>
</evidence>
<dbReference type="Proteomes" id="UP001243846">
    <property type="component" value="Unassembled WGS sequence"/>
</dbReference>
<dbReference type="EMBL" id="JAUFRC010000001">
    <property type="protein sequence ID" value="MDN3711225.1"/>
    <property type="molecule type" value="Genomic_DNA"/>
</dbReference>
<gene>
    <name evidence="2" type="ORF">QWZ10_04165</name>
</gene>
<keyword evidence="3" id="KW-1185">Reference proteome</keyword>
<reference evidence="3" key="1">
    <citation type="journal article" date="2019" name="Int. J. Syst. Evol. Microbiol.">
        <title>The Global Catalogue of Microorganisms (GCM) 10K type strain sequencing project: providing services to taxonomists for standard genome sequencing and annotation.</title>
        <authorList>
            <consortium name="The Broad Institute Genomics Platform"/>
            <consortium name="The Broad Institute Genome Sequencing Center for Infectious Disease"/>
            <person name="Wu L."/>
            <person name="Ma J."/>
        </authorList>
    </citation>
    <scope>NUCLEOTIDE SEQUENCE [LARGE SCALE GENOMIC DNA]</scope>
    <source>
        <strain evidence="3">CECT 8482</strain>
    </source>
</reference>
<dbReference type="InterPro" id="IPR056362">
    <property type="entry name" value="AtuA-like_ferredoxin_dom"/>
</dbReference>
<protein>
    <recommendedName>
        <fullName evidence="1">AtuA-like ferredoxin-fold domain-containing protein</fullName>
    </recommendedName>
</protein>
<dbReference type="PANTHER" id="PTHR47472">
    <property type="entry name" value="PROPIONYL-COA CARBOXYLASE"/>
    <property type="match status" value="1"/>
</dbReference>
<sequence>MAKTPLHRIAHARAGDKGNRGNISLICYALEDYAIIRDQVTPDFVARVFAARASSKITRYELPQLGAMNFVIDGLLEGGVNSSLGLDGHGKALSFLLLAAEVETP</sequence>
<dbReference type="PANTHER" id="PTHR47472:SF1">
    <property type="entry name" value="DUF1446-DOMAIN-CONTAINING PROTEIN"/>
    <property type="match status" value="1"/>
</dbReference>
<evidence type="ECO:0000259" key="1">
    <source>
        <dbReference type="Pfam" id="PF23544"/>
    </source>
</evidence>
<proteinExistence type="predicted"/>
<organism evidence="2 3">
    <name type="scientific">Paracoccus cavernae</name>
    <dbReference type="NCBI Taxonomy" id="1571207"/>
    <lineage>
        <taxon>Bacteria</taxon>
        <taxon>Pseudomonadati</taxon>
        <taxon>Pseudomonadota</taxon>
        <taxon>Alphaproteobacteria</taxon>
        <taxon>Rhodobacterales</taxon>
        <taxon>Paracoccaceae</taxon>
        <taxon>Paracoccus</taxon>
    </lineage>
</organism>
<accession>A0ABT8D3Y5</accession>
<dbReference type="RefSeq" id="WP_377684691.1">
    <property type="nucleotide sequence ID" value="NZ_JBHMDZ010000005.1"/>
</dbReference>
<comment type="caution">
    <text evidence="2">The sequence shown here is derived from an EMBL/GenBank/DDBJ whole genome shotgun (WGS) entry which is preliminary data.</text>
</comment>
<evidence type="ECO:0000313" key="3">
    <source>
        <dbReference type="Proteomes" id="UP001243846"/>
    </source>
</evidence>
<feature type="domain" description="AtuA-like ferredoxin-fold" evidence="1">
    <location>
        <begin position="5"/>
        <end position="102"/>
    </location>
</feature>
<name>A0ABT8D3Y5_9RHOB</name>
<dbReference type="Pfam" id="PF23544">
    <property type="entry name" value="AtuA_ferredoxin"/>
    <property type="match status" value="1"/>
</dbReference>